<dbReference type="Pfam" id="PF15663">
    <property type="entry name" value="zf-CCCH_3"/>
    <property type="match status" value="1"/>
</dbReference>
<accession>A0A094KKY3</accession>
<feature type="non-terminal residue" evidence="2">
    <location>
        <position position="93"/>
    </location>
</feature>
<proteinExistence type="predicted"/>
<evidence type="ECO:0000259" key="1">
    <source>
        <dbReference type="Pfam" id="PF15663"/>
    </source>
</evidence>
<feature type="non-terminal residue" evidence="2">
    <location>
        <position position="1"/>
    </location>
</feature>
<dbReference type="EMBL" id="KL260253">
    <property type="protein sequence ID" value="KFZ59240.1"/>
    <property type="molecule type" value="Genomic_DNA"/>
</dbReference>
<feature type="domain" description="Zinc-finger CCCH" evidence="1">
    <location>
        <begin position="2"/>
        <end position="39"/>
    </location>
</feature>
<name>A0A094KKY3_PODCR</name>
<evidence type="ECO:0000313" key="2">
    <source>
        <dbReference type="EMBL" id="KFZ59240.1"/>
    </source>
</evidence>
<gene>
    <name evidence="2" type="ORF">N338_01551</name>
</gene>
<sequence>SNLSWHWETQASGCWRIRCVFHHSKPRLSNGRFLPPSNIREQGYSPAEGMLHPAHRQISLRNQENIVRPIHPLLIINLNDKEDDEEEDEEEEN</sequence>
<protein>
    <submittedName>
        <fullName evidence="2">Uncharacterized protein C12orf50</fullName>
    </submittedName>
</protein>
<dbReference type="InterPro" id="IPR041686">
    <property type="entry name" value="Znf-CCCH_3"/>
</dbReference>
<keyword evidence="3" id="KW-1185">Reference proteome</keyword>
<dbReference type="InterPro" id="IPR040943">
    <property type="entry name" value="DUF5571"/>
</dbReference>
<dbReference type="OrthoDB" id="5395350at2759"/>
<dbReference type="Pfam" id="PF17732">
    <property type="entry name" value="DUF5571"/>
    <property type="match status" value="1"/>
</dbReference>
<reference evidence="2 3" key="1">
    <citation type="submission" date="2014-04" db="EMBL/GenBank/DDBJ databases">
        <title>Genome evolution of avian class.</title>
        <authorList>
            <person name="Zhang G."/>
            <person name="Li C."/>
        </authorList>
    </citation>
    <scope>NUCLEOTIDE SEQUENCE [LARGE SCALE GENOMIC DNA]</scope>
    <source>
        <strain evidence="2">BGI_N338</strain>
    </source>
</reference>
<organism evidence="2 3">
    <name type="scientific">Podiceps cristatus</name>
    <name type="common">Great crested grebe</name>
    <dbReference type="NCBI Taxonomy" id="345573"/>
    <lineage>
        <taxon>Eukaryota</taxon>
        <taxon>Metazoa</taxon>
        <taxon>Chordata</taxon>
        <taxon>Craniata</taxon>
        <taxon>Vertebrata</taxon>
        <taxon>Euteleostomi</taxon>
        <taxon>Archelosauria</taxon>
        <taxon>Archosauria</taxon>
        <taxon>Dinosauria</taxon>
        <taxon>Saurischia</taxon>
        <taxon>Theropoda</taxon>
        <taxon>Coelurosauria</taxon>
        <taxon>Aves</taxon>
        <taxon>Neognathae</taxon>
        <taxon>Neoaves</taxon>
        <taxon>Mirandornithes</taxon>
        <taxon>Podicipediformes</taxon>
        <taxon>Podicipedidae</taxon>
        <taxon>Podiceps</taxon>
    </lineage>
</organism>
<evidence type="ECO:0000313" key="3">
    <source>
        <dbReference type="Proteomes" id="UP000053854"/>
    </source>
</evidence>
<dbReference type="AlphaFoldDB" id="A0A094KKY3"/>
<dbReference type="Proteomes" id="UP000053854">
    <property type="component" value="Unassembled WGS sequence"/>
</dbReference>